<dbReference type="Proteomes" id="UP000283700">
    <property type="component" value="Unassembled WGS sequence"/>
</dbReference>
<dbReference type="Proteomes" id="UP000283497">
    <property type="component" value="Unassembled WGS sequence"/>
</dbReference>
<dbReference type="PANTHER" id="PTHR45661:SF3">
    <property type="entry name" value="IG-LIKE DOMAIN-CONTAINING PROTEIN"/>
    <property type="match status" value="1"/>
</dbReference>
<evidence type="ECO:0000313" key="7">
    <source>
        <dbReference type="Proteomes" id="UP000095390"/>
    </source>
</evidence>
<dbReference type="Proteomes" id="UP000286561">
    <property type="component" value="Unassembled WGS sequence"/>
</dbReference>
<accession>A0A174IFL3</accession>
<dbReference type="GeneID" id="75047602"/>
<dbReference type="PANTHER" id="PTHR45661">
    <property type="entry name" value="SURFACE ANTIGEN"/>
    <property type="match status" value="1"/>
</dbReference>
<evidence type="ECO:0000313" key="8">
    <source>
        <dbReference type="Proteomes" id="UP000095679"/>
    </source>
</evidence>
<dbReference type="AlphaFoldDB" id="A0A174IFL3"/>
<evidence type="ECO:0000313" key="5">
    <source>
        <dbReference type="EMBL" id="RHK35044.1"/>
    </source>
</evidence>
<proteinExistence type="predicted"/>
<evidence type="ECO:0000313" key="4">
    <source>
        <dbReference type="EMBL" id="RGZ86119.1"/>
    </source>
</evidence>
<organism evidence="3 8">
    <name type="scientific">Anaerobutyricum hallii</name>
    <dbReference type="NCBI Taxonomy" id="39488"/>
    <lineage>
        <taxon>Bacteria</taxon>
        <taxon>Bacillati</taxon>
        <taxon>Bacillota</taxon>
        <taxon>Clostridia</taxon>
        <taxon>Lachnospirales</taxon>
        <taxon>Lachnospiraceae</taxon>
        <taxon>Anaerobutyricum</taxon>
    </lineage>
</organism>
<dbReference type="InterPro" id="IPR053139">
    <property type="entry name" value="Surface_bspA-like"/>
</dbReference>
<reference evidence="9 10" key="2">
    <citation type="submission" date="2018-08" db="EMBL/GenBank/DDBJ databases">
        <title>A genome reference for cultivated species of the human gut microbiota.</title>
        <authorList>
            <person name="Zou Y."/>
            <person name="Xue W."/>
            <person name="Luo G."/>
        </authorList>
    </citation>
    <scope>NUCLEOTIDE SEQUENCE [LARGE SCALE GENOMIC DNA]</scope>
    <source>
        <strain evidence="6 10">AF31-17AC</strain>
        <strain evidence="5 9">AF45-14BH</strain>
        <strain evidence="4 11">AM48-23BH</strain>
    </source>
</reference>
<dbReference type="EMBL" id="QRNJ01000069">
    <property type="protein sequence ID" value="RHK35044.1"/>
    <property type="molecule type" value="Genomic_DNA"/>
</dbReference>
<evidence type="ECO:0000313" key="9">
    <source>
        <dbReference type="Proteomes" id="UP000283497"/>
    </source>
</evidence>
<gene>
    <name evidence="5" type="ORF">DW068_14015</name>
    <name evidence="4" type="ORF">DW972_01910</name>
    <name evidence="6" type="ORF">DWZ29_05555</name>
    <name evidence="3" type="ORF">ERS852450_02561</name>
    <name evidence="2" type="ORF">ERS852578_00019</name>
</gene>
<dbReference type="Proteomes" id="UP000095679">
    <property type="component" value="Unassembled WGS sequence"/>
</dbReference>
<feature type="chain" id="PRO_5038293179" evidence="1">
    <location>
        <begin position="22"/>
        <end position="346"/>
    </location>
</feature>
<feature type="signal peptide" evidence="1">
    <location>
        <begin position="1"/>
        <end position="21"/>
    </location>
</feature>
<protein>
    <submittedName>
        <fullName evidence="4">Leucine-rich repeat domain-containing protein</fullName>
    </submittedName>
</protein>
<dbReference type="Proteomes" id="UP000095390">
    <property type="component" value="Unassembled WGS sequence"/>
</dbReference>
<dbReference type="OrthoDB" id="1908369at2"/>
<sequence length="346" mass="39311">MRKQFKTLSALMLSAVLAVSALPFSKVEAKSKWVEINGVNYEINRITGECEASLNVKKGKSEVRIPNKVKYQGDTYKVTFFSWDDWDQDWKEETNRSYKPAAGSYQAVLEKITIAKGVRVSEPACHYQKLKKIVFEEPAGVSGTEFYDCPQLQSLYIPKKVKYWPTVRKCPKVKITISSSNPYLKVINNDIYSKNGKTLYSVASTKANYKVKKSVKVIDDGAFYKNDNIKSIYLPDSVKKIGDEAFGDMKNLQSIRFSNSIKELDYAIFNKCKKLTTVKLPKKIQTIRGTFGGKKNCYLKKVYINATSLKKCNLKSIPKTCKIYVKNKKVKQQVKGAGFKGKILIR</sequence>
<dbReference type="InterPro" id="IPR032675">
    <property type="entry name" value="LRR_dom_sf"/>
</dbReference>
<evidence type="ECO:0000256" key="1">
    <source>
        <dbReference type="SAM" id="SignalP"/>
    </source>
</evidence>
<evidence type="ECO:0000313" key="6">
    <source>
        <dbReference type="EMBL" id="RHN14811.1"/>
    </source>
</evidence>
<dbReference type="Gene3D" id="3.80.10.10">
    <property type="entry name" value="Ribonuclease Inhibitor"/>
    <property type="match status" value="1"/>
</dbReference>
<dbReference type="EMBL" id="CYZL01000027">
    <property type="protein sequence ID" value="CUO86024.1"/>
    <property type="molecule type" value="Genomic_DNA"/>
</dbReference>
<evidence type="ECO:0000313" key="11">
    <source>
        <dbReference type="Proteomes" id="UP000286561"/>
    </source>
</evidence>
<evidence type="ECO:0000313" key="3">
    <source>
        <dbReference type="EMBL" id="CUO86024.1"/>
    </source>
</evidence>
<evidence type="ECO:0000313" key="10">
    <source>
        <dbReference type="Proteomes" id="UP000283700"/>
    </source>
</evidence>
<dbReference type="EMBL" id="CYYC01000001">
    <property type="protein sequence ID" value="CUM75576.1"/>
    <property type="molecule type" value="Genomic_DNA"/>
</dbReference>
<dbReference type="EMBL" id="QRQO01000011">
    <property type="protein sequence ID" value="RHN14811.1"/>
    <property type="molecule type" value="Genomic_DNA"/>
</dbReference>
<dbReference type="SUPFAM" id="SSF52058">
    <property type="entry name" value="L domain-like"/>
    <property type="match status" value="1"/>
</dbReference>
<dbReference type="EMBL" id="QSEP01000004">
    <property type="protein sequence ID" value="RGZ86119.1"/>
    <property type="molecule type" value="Genomic_DNA"/>
</dbReference>
<dbReference type="Pfam" id="PF13306">
    <property type="entry name" value="LRR_5"/>
    <property type="match status" value="2"/>
</dbReference>
<keyword evidence="1" id="KW-0732">Signal</keyword>
<evidence type="ECO:0000313" key="2">
    <source>
        <dbReference type="EMBL" id="CUM75576.1"/>
    </source>
</evidence>
<dbReference type="RefSeq" id="WP_005349153.1">
    <property type="nucleotide sequence ID" value="NZ_BLYK01000066.1"/>
</dbReference>
<dbReference type="InterPro" id="IPR026906">
    <property type="entry name" value="LRR_5"/>
</dbReference>
<name>A0A174IFL3_9FIRM</name>
<reference evidence="7 8" key="1">
    <citation type="submission" date="2015-09" db="EMBL/GenBank/DDBJ databases">
        <authorList>
            <consortium name="Pathogen Informatics"/>
        </authorList>
    </citation>
    <scope>NUCLEOTIDE SEQUENCE [LARGE SCALE GENOMIC DNA]</scope>
    <source>
        <strain evidence="3 8">2789STDY5834835</strain>
        <strain evidence="2 7">2789STDY5834966</strain>
    </source>
</reference>